<gene>
    <name evidence="2" type="ORF">DFH07DRAFT_1006968</name>
</gene>
<organism evidence="2 3">
    <name type="scientific">Mycena maculata</name>
    <dbReference type="NCBI Taxonomy" id="230809"/>
    <lineage>
        <taxon>Eukaryota</taxon>
        <taxon>Fungi</taxon>
        <taxon>Dikarya</taxon>
        <taxon>Basidiomycota</taxon>
        <taxon>Agaricomycotina</taxon>
        <taxon>Agaricomycetes</taxon>
        <taxon>Agaricomycetidae</taxon>
        <taxon>Agaricales</taxon>
        <taxon>Marasmiineae</taxon>
        <taxon>Mycenaceae</taxon>
        <taxon>Mycena</taxon>
    </lineage>
</organism>
<dbReference type="Proteomes" id="UP001215280">
    <property type="component" value="Unassembled WGS sequence"/>
</dbReference>
<keyword evidence="3" id="KW-1185">Reference proteome</keyword>
<proteinExistence type="predicted"/>
<evidence type="ECO:0000313" key="2">
    <source>
        <dbReference type="EMBL" id="KAJ7769175.1"/>
    </source>
</evidence>
<reference evidence="2" key="1">
    <citation type="submission" date="2023-03" db="EMBL/GenBank/DDBJ databases">
        <title>Massive genome expansion in bonnet fungi (Mycena s.s.) driven by repeated elements and novel gene families across ecological guilds.</title>
        <authorList>
            <consortium name="Lawrence Berkeley National Laboratory"/>
            <person name="Harder C.B."/>
            <person name="Miyauchi S."/>
            <person name="Viragh M."/>
            <person name="Kuo A."/>
            <person name="Thoen E."/>
            <person name="Andreopoulos B."/>
            <person name="Lu D."/>
            <person name="Skrede I."/>
            <person name="Drula E."/>
            <person name="Henrissat B."/>
            <person name="Morin E."/>
            <person name="Kohler A."/>
            <person name="Barry K."/>
            <person name="LaButti K."/>
            <person name="Morin E."/>
            <person name="Salamov A."/>
            <person name="Lipzen A."/>
            <person name="Mereny Z."/>
            <person name="Hegedus B."/>
            <person name="Baldrian P."/>
            <person name="Stursova M."/>
            <person name="Weitz H."/>
            <person name="Taylor A."/>
            <person name="Grigoriev I.V."/>
            <person name="Nagy L.G."/>
            <person name="Martin F."/>
            <person name="Kauserud H."/>
        </authorList>
    </citation>
    <scope>NUCLEOTIDE SEQUENCE</scope>
    <source>
        <strain evidence="2">CBHHK188m</strain>
    </source>
</reference>
<dbReference type="EMBL" id="JARJLG010000026">
    <property type="protein sequence ID" value="KAJ7769175.1"/>
    <property type="molecule type" value="Genomic_DNA"/>
</dbReference>
<sequence>VHPLVSLVRDSGLNLYPPGDDVHKSDRTVKSAVRRMKNLHGLEVYSNSLFRLFFDSQFPSLSHCGIPYSREIIALLKQHLGYTFFLGTKTNQGKRRKSTTSTSKTSPFEFMSLIQPIHMPRLGQFTGRTVVSGSPTCNITLIEETIISLLINVVCVLDNRLVFAIMKYMHQITVMEDIEDEEKEDALLHLPMLLTLSMQPHASEADIGLDAEFEALCGATFLSNTCWVRFSNVWVPYSLDSPTNTPNLNYKWFFKKVITTLALLLIYASYGMFVVKSTIEKTGIVVI</sequence>
<keyword evidence="1" id="KW-1133">Transmembrane helix</keyword>
<feature type="transmembrane region" description="Helical" evidence="1">
    <location>
        <begin position="252"/>
        <end position="275"/>
    </location>
</feature>
<keyword evidence="1" id="KW-0812">Transmembrane</keyword>
<accession>A0AAD7JPE4</accession>
<keyword evidence="1" id="KW-0472">Membrane</keyword>
<protein>
    <submittedName>
        <fullName evidence="2">Uncharacterized protein</fullName>
    </submittedName>
</protein>
<dbReference type="AlphaFoldDB" id="A0AAD7JPE4"/>
<comment type="caution">
    <text evidence="2">The sequence shown here is derived from an EMBL/GenBank/DDBJ whole genome shotgun (WGS) entry which is preliminary data.</text>
</comment>
<evidence type="ECO:0000313" key="3">
    <source>
        <dbReference type="Proteomes" id="UP001215280"/>
    </source>
</evidence>
<evidence type="ECO:0000256" key="1">
    <source>
        <dbReference type="SAM" id="Phobius"/>
    </source>
</evidence>
<feature type="non-terminal residue" evidence="2">
    <location>
        <position position="287"/>
    </location>
</feature>
<name>A0AAD7JPE4_9AGAR</name>